<dbReference type="Proteomes" id="UP000321514">
    <property type="component" value="Unassembled WGS sequence"/>
</dbReference>
<keyword evidence="3" id="KW-1185">Reference proteome</keyword>
<evidence type="ECO:0000313" key="2">
    <source>
        <dbReference type="EMBL" id="SES87541.1"/>
    </source>
</evidence>
<dbReference type="EMBL" id="BJXR01000025">
    <property type="protein sequence ID" value="GEN07544.1"/>
    <property type="molecule type" value="Genomic_DNA"/>
</dbReference>
<protein>
    <recommendedName>
        <fullName evidence="5">N-acetyltransferase domain-containing protein</fullName>
    </recommendedName>
</protein>
<organism evidence="1 4">
    <name type="scientific">Myxococcus fulvus</name>
    <dbReference type="NCBI Taxonomy" id="33"/>
    <lineage>
        <taxon>Bacteria</taxon>
        <taxon>Pseudomonadati</taxon>
        <taxon>Myxococcota</taxon>
        <taxon>Myxococcia</taxon>
        <taxon>Myxococcales</taxon>
        <taxon>Cystobacterineae</taxon>
        <taxon>Myxococcaceae</taxon>
        <taxon>Myxococcus</taxon>
    </lineage>
</organism>
<accession>A0A511T077</accession>
<gene>
    <name evidence="1" type="ORF">MFU01_25810</name>
    <name evidence="2" type="ORF">SAMN05443572_101441</name>
</gene>
<name>A0A511T077_MYXFU</name>
<evidence type="ECO:0008006" key="5">
    <source>
        <dbReference type="Google" id="ProtNLM"/>
    </source>
</evidence>
<dbReference type="Gene3D" id="3.40.630.170">
    <property type="match status" value="1"/>
</dbReference>
<reference evidence="1 4" key="2">
    <citation type="submission" date="2019-07" db="EMBL/GenBank/DDBJ databases">
        <title>Whole genome shotgun sequence of Myxococcus fulvus NBRC 100333.</title>
        <authorList>
            <person name="Hosoyama A."/>
            <person name="Uohara A."/>
            <person name="Ohji S."/>
            <person name="Ichikawa N."/>
        </authorList>
    </citation>
    <scope>NUCLEOTIDE SEQUENCE [LARGE SCALE GENOMIC DNA]</scope>
    <source>
        <strain evidence="1 4">NBRC 100333</strain>
    </source>
</reference>
<dbReference type="Proteomes" id="UP000183760">
    <property type="component" value="Unassembled WGS sequence"/>
</dbReference>
<dbReference type="EMBL" id="FOIB01000001">
    <property type="protein sequence ID" value="SES87541.1"/>
    <property type="molecule type" value="Genomic_DNA"/>
</dbReference>
<evidence type="ECO:0000313" key="3">
    <source>
        <dbReference type="Proteomes" id="UP000183760"/>
    </source>
</evidence>
<dbReference type="InterPro" id="IPR016181">
    <property type="entry name" value="Acyl_CoA_acyltransferase"/>
</dbReference>
<reference evidence="2 3" key="1">
    <citation type="submission" date="2016-10" db="EMBL/GenBank/DDBJ databases">
        <authorList>
            <person name="Varghese N."/>
            <person name="Submissions S."/>
        </authorList>
    </citation>
    <scope>NUCLEOTIDE SEQUENCE [LARGE SCALE GENOMIC DNA]</scope>
    <source>
        <strain evidence="2 3">DSM 16525</strain>
    </source>
</reference>
<proteinExistence type="predicted"/>
<dbReference type="OrthoDB" id="58489at2"/>
<dbReference type="Pfam" id="PF13527">
    <property type="entry name" value="Acetyltransf_9"/>
    <property type="match status" value="1"/>
</dbReference>
<dbReference type="RefSeq" id="WP_074948674.1">
    <property type="nucleotide sequence ID" value="NZ_BJXR01000025.1"/>
</dbReference>
<dbReference type="SUPFAM" id="SSF55729">
    <property type="entry name" value="Acyl-CoA N-acyltransferases (Nat)"/>
    <property type="match status" value="2"/>
</dbReference>
<evidence type="ECO:0000313" key="4">
    <source>
        <dbReference type="Proteomes" id="UP000321514"/>
    </source>
</evidence>
<sequence length="349" mass="39043">MVEVRKFEGDAQDASGFVNRVWGEHYAAQGPLTNFQPRLLDWWLFANPLATAEYRLGAYVRGKLAGVLFAEPLRLRLGGQDVEGTYGSWLSVDPAFRGERLGQKLVEEMGARQRERGAALMLGCVGLGSVGERFWKRTEHTRVFGSLGLWLHVFDPAAVARWASSAPERAFFSLVSRLPRRRPVDLDTHGIRPYRPEDLPACMALVQQSMEQVNLGYGYTAERLAHQLQFRDIPRTLVLERNGTVRGLINSYTLQMNARGALDISLIDLLALDASVPREERKRFLRVAMRDMAARGAHCSAMVRSPCVPAGLMLGAGWVPWSGGMRIVCTLTSPDLLWPTSPRVFTHLR</sequence>
<comment type="caution">
    <text evidence="1">The sequence shown here is derived from an EMBL/GenBank/DDBJ whole genome shotgun (WGS) entry which is preliminary data.</text>
</comment>
<dbReference type="STRING" id="1334629.MFUL124B02_03110"/>
<dbReference type="AlphaFoldDB" id="A0A511T077"/>
<evidence type="ECO:0000313" key="1">
    <source>
        <dbReference type="EMBL" id="GEN07544.1"/>
    </source>
</evidence>